<dbReference type="EMBL" id="JAEKNQ010000033">
    <property type="protein sequence ID" value="MBJ7603154.1"/>
    <property type="molecule type" value="Genomic_DNA"/>
</dbReference>
<keyword evidence="1" id="KW-0812">Transmembrane</keyword>
<feature type="transmembrane region" description="Helical" evidence="1">
    <location>
        <begin position="256"/>
        <end position="277"/>
    </location>
</feature>
<accession>A0A934NDQ1</accession>
<feature type="transmembrane region" description="Helical" evidence="1">
    <location>
        <begin position="370"/>
        <end position="392"/>
    </location>
</feature>
<feature type="transmembrane region" description="Helical" evidence="1">
    <location>
        <begin position="297"/>
        <end position="323"/>
    </location>
</feature>
<feature type="transmembrane region" description="Helical" evidence="1">
    <location>
        <begin position="335"/>
        <end position="358"/>
    </location>
</feature>
<keyword evidence="1" id="KW-0472">Membrane</keyword>
<feature type="transmembrane region" description="Helical" evidence="1">
    <location>
        <begin position="74"/>
        <end position="93"/>
    </location>
</feature>
<feature type="transmembrane region" description="Helical" evidence="1">
    <location>
        <begin position="460"/>
        <end position="476"/>
    </location>
</feature>
<dbReference type="RefSeq" id="WP_338178692.1">
    <property type="nucleotide sequence ID" value="NZ_JAEKNQ010000033.1"/>
</dbReference>
<dbReference type="Proteomes" id="UP000620075">
    <property type="component" value="Unassembled WGS sequence"/>
</dbReference>
<name>A0A934NDQ1_9BACT</name>
<evidence type="ECO:0000256" key="1">
    <source>
        <dbReference type="SAM" id="Phobius"/>
    </source>
</evidence>
<organism evidence="2 3">
    <name type="scientific">Candidatus Dormiibacter inghamiae</name>
    <dbReference type="NCBI Taxonomy" id="3127013"/>
    <lineage>
        <taxon>Bacteria</taxon>
        <taxon>Bacillati</taxon>
        <taxon>Candidatus Dormiibacterota</taxon>
        <taxon>Candidatus Dormibacteria</taxon>
        <taxon>Candidatus Dormibacterales</taxon>
        <taxon>Candidatus Dormibacteraceae</taxon>
        <taxon>Candidatus Dormiibacter</taxon>
    </lineage>
</organism>
<reference evidence="2 3" key="1">
    <citation type="submission" date="2020-10" db="EMBL/GenBank/DDBJ databases">
        <title>Ca. Dormibacterota MAGs.</title>
        <authorList>
            <person name="Montgomery K."/>
        </authorList>
    </citation>
    <scope>NUCLEOTIDE SEQUENCE [LARGE SCALE GENOMIC DNA]</scope>
    <source>
        <strain evidence="2">SC8811_S16_3</strain>
    </source>
</reference>
<dbReference type="AlphaFoldDB" id="A0A934NDQ1"/>
<feature type="transmembrane region" description="Helical" evidence="1">
    <location>
        <begin position="185"/>
        <end position="206"/>
    </location>
</feature>
<comment type="caution">
    <text evidence="2">The sequence shown here is derived from an EMBL/GenBank/DDBJ whole genome shotgun (WGS) entry which is preliminary data.</text>
</comment>
<keyword evidence="1" id="KW-1133">Transmembrane helix</keyword>
<evidence type="ECO:0000313" key="2">
    <source>
        <dbReference type="EMBL" id="MBJ7603154.1"/>
    </source>
</evidence>
<feature type="transmembrane region" description="Helical" evidence="1">
    <location>
        <begin position="120"/>
        <end position="141"/>
    </location>
</feature>
<feature type="transmembrane region" description="Helical" evidence="1">
    <location>
        <begin position="404"/>
        <end position="426"/>
    </location>
</feature>
<evidence type="ECO:0000313" key="3">
    <source>
        <dbReference type="Proteomes" id="UP000620075"/>
    </source>
</evidence>
<feature type="transmembrane region" description="Helical" evidence="1">
    <location>
        <begin position="226"/>
        <end position="244"/>
    </location>
</feature>
<proteinExistence type="predicted"/>
<protein>
    <submittedName>
        <fullName evidence="2">Uncharacterized protein</fullName>
    </submittedName>
</protein>
<gene>
    <name evidence="2" type="ORF">JF888_08210</name>
</gene>
<sequence length="546" mass="54264">MLALVPPGLLLLAGVLTLLLHAFRLPGGSALAAAGCLAAGGAALALWLAGGRNPIELSAPVAVAGTAFGLRLDALSLAVLLCALAPVAMLLAAEGGKAGQAGLTSLAVTAAVVCSEADRLVLAVAALATCCSLLALASPSLRDDTSESGFASLWLWLAAATLLLLAGAVSVELAGGTSIYSATPVLALTLPAFMLLAGGGAATAGLAPWRPWPVTAWRTGAPHSRAVAIALLPPLGFLLLARSYNLGAGHWPGSWLNPTLQLLGVAVALAAAIRAHAVAEAGGFLAEVTAFNLGTALLALSLGSQAGVAAALAVLAASGLWSGIGPLLPAVPRRLAVVGFLLAAGAPPAVLFGARVLVLQAAVDSGGLSGFFALGEVAAWIVLVAAAVRALRLPAVAGEAGGSALAWTACVALAAALALGLALGLFETGLSLSAAAELIPAPAPGQPAATQVAGLGWEPLLLGLPLAGLLVLVLLVRHPAEEPGSAPEPALRLPAWPARPRIFRLPTLPEDYRSLFDFPAHARALGRRPWLGVALTLGIAIIVARL</sequence>
<feature type="transmembrane region" description="Helical" evidence="1">
    <location>
        <begin position="153"/>
        <end position="173"/>
    </location>
</feature>